<dbReference type="PANTHER" id="PTHR12930">
    <property type="entry name" value="ZINC FINGER PROTEIN 183"/>
    <property type="match status" value="1"/>
</dbReference>
<gene>
    <name evidence="8" type="ORF">DdX_12198</name>
</gene>
<dbReference type="CDD" id="cd16539">
    <property type="entry name" value="RING-HC_RNF113A_B"/>
    <property type="match status" value="1"/>
</dbReference>
<proteinExistence type="predicted"/>
<dbReference type="GO" id="GO:0008270">
    <property type="term" value="F:zinc ion binding"/>
    <property type="evidence" value="ECO:0007669"/>
    <property type="project" value="UniProtKB-KW"/>
</dbReference>
<feature type="domain" description="RING-type" evidence="6">
    <location>
        <begin position="268"/>
        <end position="305"/>
    </location>
</feature>
<dbReference type="SUPFAM" id="SSF57850">
    <property type="entry name" value="RING/U-box"/>
    <property type="match status" value="1"/>
</dbReference>
<dbReference type="InterPro" id="IPR036855">
    <property type="entry name" value="Znf_CCCH_sf"/>
</dbReference>
<dbReference type="PANTHER" id="PTHR12930:SF0">
    <property type="entry name" value="RING FINGER PROTEIN 113B"/>
    <property type="match status" value="1"/>
</dbReference>
<evidence type="ECO:0000256" key="5">
    <source>
        <dbReference type="SAM" id="MobiDB-lite"/>
    </source>
</evidence>
<evidence type="ECO:0000259" key="6">
    <source>
        <dbReference type="PROSITE" id="PS50089"/>
    </source>
</evidence>
<keyword evidence="2 4" id="KW-0863">Zinc-finger</keyword>
<keyword evidence="9" id="KW-1185">Reference proteome</keyword>
<dbReference type="SMART" id="SM00184">
    <property type="entry name" value="RING"/>
    <property type="match status" value="1"/>
</dbReference>
<organism evidence="8 9">
    <name type="scientific">Ditylenchus destructor</name>
    <dbReference type="NCBI Taxonomy" id="166010"/>
    <lineage>
        <taxon>Eukaryota</taxon>
        <taxon>Metazoa</taxon>
        <taxon>Ecdysozoa</taxon>
        <taxon>Nematoda</taxon>
        <taxon>Chromadorea</taxon>
        <taxon>Rhabditida</taxon>
        <taxon>Tylenchina</taxon>
        <taxon>Tylenchomorpha</taxon>
        <taxon>Sphaerularioidea</taxon>
        <taxon>Anguinidae</taxon>
        <taxon>Anguininae</taxon>
        <taxon>Ditylenchus</taxon>
    </lineage>
</organism>
<dbReference type="Pfam" id="PF00642">
    <property type="entry name" value="zf-CCCH"/>
    <property type="match status" value="1"/>
</dbReference>
<dbReference type="Gene3D" id="3.30.40.10">
    <property type="entry name" value="Zinc/RING finger domain, C3HC4 (zinc finger)"/>
    <property type="match status" value="1"/>
</dbReference>
<dbReference type="InterPro" id="IPR039971">
    <property type="entry name" value="CWC24-like"/>
</dbReference>
<evidence type="ECO:0000259" key="7">
    <source>
        <dbReference type="PROSITE" id="PS50103"/>
    </source>
</evidence>
<name>A0AAD4R3S3_9BILA</name>
<evidence type="ECO:0000313" key="8">
    <source>
        <dbReference type="EMBL" id="KAI1707963.1"/>
    </source>
</evidence>
<dbReference type="GO" id="GO:0034247">
    <property type="term" value="P:snoRNA splicing"/>
    <property type="evidence" value="ECO:0007669"/>
    <property type="project" value="TreeGrafter"/>
</dbReference>
<feature type="region of interest" description="Disordered" evidence="5">
    <location>
        <begin position="1"/>
        <end position="93"/>
    </location>
</feature>
<evidence type="ECO:0000256" key="1">
    <source>
        <dbReference type="ARBA" id="ARBA00022723"/>
    </source>
</evidence>
<dbReference type="InterPro" id="IPR000571">
    <property type="entry name" value="Znf_CCCH"/>
</dbReference>
<evidence type="ECO:0000313" key="9">
    <source>
        <dbReference type="Proteomes" id="UP001201812"/>
    </source>
</evidence>
<dbReference type="PROSITE" id="PS50103">
    <property type="entry name" value="ZF_C3H1"/>
    <property type="match status" value="1"/>
</dbReference>
<feature type="compositionally biased region" description="Acidic residues" evidence="5">
    <location>
        <begin position="358"/>
        <end position="367"/>
    </location>
</feature>
<dbReference type="Gene3D" id="4.10.1000.10">
    <property type="entry name" value="Zinc finger, CCCH-type"/>
    <property type="match status" value="1"/>
</dbReference>
<keyword evidence="1 4" id="KW-0479">Metal-binding</keyword>
<dbReference type="PROSITE" id="PS00518">
    <property type="entry name" value="ZF_RING_1"/>
    <property type="match status" value="1"/>
</dbReference>
<dbReference type="InterPro" id="IPR001841">
    <property type="entry name" value="Znf_RING"/>
</dbReference>
<dbReference type="PROSITE" id="PS50089">
    <property type="entry name" value="ZF_RING_2"/>
    <property type="match status" value="1"/>
</dbReference>
<dbReference type="FunFam" id="3.30.40.10:FF:000045">
    <property type="entry name" value="RING finger protein 113A"/>
    <property type="match status" value="1"/>
</dbReference>
<dbReference type="EMBL" id="JAKKPZ010000038">
    <property type="protein sequence ID" value="KAI1707963.1"/>
    <property type="molecule type" value="Genomic_DNA"/>
</dbReference>
<dbReference type="AlphaFoldDB" id="A0AAD4R3S3"/>
<dbReference type="Proteomes" id="UP001201812">
    <property type="component" value="Unassembled WGS sequence"/>
</dbReference>
<reference evidence="8" key="1">
    <citation type="submission" date="2022-01" db="EMBL/GenBank/DDBJ databases">
        <title>Genome Sequence Resource for Two Populations of Ditylenchus destructor, the Migratory Endoparasitic Phytonematode.</title>
        <authorList>
            <person name="Zhang H."/>
            <person name="Lin R."/>
            <person name="Xie B."/>
        </authorList>
    </citation>
    <scope>NUCLEOTIDE SEQUENCE</scope>
    <source>
        <strain evidence="8">BazhouSP</strain>
    </source>
</reference>
<evidence type="ECO:0000256" key="4">
    <source>
        <dbReference type="PROSITE-ProRule" id="PRU00723"/>
    </source>
</evidence>
<feature type="region of interest" description="Disordered" evidence="5">
    <location>
        <begin position="327"/>
        <end position="382"/>
    </location>
</feature>
<comment type="caution">
    <text evidence="8">The sequence shown here is derived from an EMBL/GenBank/DDBJ whole genome shotgun (WGS) entry which is preliminary data.</text>
</comment>
<dbReference type="InterPro" id="IPR017907">
    <property type="entry name" value="Znf_RING_CS"/>
</dbReference>
<feature type="compositionally biased region" description="Acidic residues" evidence="5">
    <location>
        <begin position="34"/>
        <end position="45"/>
    </location>
</feature>
<dbReference type="Pfam" id="PF13920">
    <property type="entry name" value="zf-C3HC4_3"/>
    <property type="match status" value="1"/>
</dbReference>
<dbReference type="InterPro" id="IPR013083">
    <property type="entry name" value="Znf_RING/FYVE/PHD"/>
</dbReference>
<dbReference type="GO" id="GO:0005684">
    <property type="term" value="C:U2-type spliceosomal complex"/>
    <property type="evidence" value="ECO:0007669"/>
    <property type="project" value="TreeGrafter"/>
</dbReference>
<dbReference type="SUPFAM" id="SSF90229">
    <property type="entry name" value="CCCH zinc finger"/>
    <property type="match status" value="1"/>
</dbReference>
<keyword evidence="3 4" id="KW-0862">Zinc</keyword>
<protein>
    <submittedName>
        <fullName evidence="8">Zinc finger c-x8-C-x5-C-x3-H type (And similar) domain-containing protein</fullName>
    </submittedName>
</protein>
<feature type="zinc finger region" description="C3H1-type" evidence="4">
    <location>
        <begin position="198"/>
        <end position="226"/>
    </location>
</feature>
<evidence type="ECO:0000256" key="2">
    <source>
        <dbReference type="ARBA" id="ARBA00022771"/>
    </source>
</evidence>
<feature type="compositionally biased region" description="Basic residues" evidence="5">
    <location>
        <begin position="52"/>
        <end position="71"/>
    </location>
</feature>
<evidence type="ECO:0000256" key="3">
    <source>
        <dbReference type="ARBA" id="ARBA00022833"/>
    </source>
</evidence>
<sequence>MSDEPVIFRRSGVAARQAGLRKRREKSESPSPSNEDEDFDKDEMIEATSAVQKRRQLRRKNMIHTTNKKRRNDLDNLAMTSSDSEEESTADKFAPEVKFAASGIAERAGPRDMGATARSEIDTDHTHDAQAQFERVQKLLKEEEEGGEGTSSVKTYKGMAMYGAKKKEDTVKGSASSGLNRLGPIRATQYMRANVRWDYAPDICKDYKETGFCTFGDSCKFMHDRSDYKHGWEIERDWEAGKLKEAKDDEYAITSDEDEDKDTLPHSCFICRNGFKNPVITKCKHYFCETCAIEQYRKTKKCAVCGTNTEGVFSVAKDIIVKMKSNQQKKTEVASDDEEGETVETRVLPTEIEHEFNEDQDVEDDSEEVHVKNEEDNVEEEN</sequence>
<accession>A0AAD4R3S3</accession>
<feature type="domain" description="C3H1-type" evidence="7">
    <location>
        <begin position="198"/>
        <end position="226"/>
    </location>
</feature>
<dbReference type="SMART" id="SM00356">
    <property type="entry name" value="ZnF_C3H1"/>
    <property type="match status" value="1"/>
</dbReference>